<sequence length="336" mass="36976">MTRFARPAKKTSLDATPWHELVNSGGNQSSTKTSKESSETVGTKAKFAGEKRKPNFDRDEGATEPKIAKKSRSKKLSFTGDDNYISGPKISKKSVNSNAQSEEVGKKGNEKTGFSKKDAKFRQKKPVVKSERDFSGKIRNKKFQTNGSLQKGVKKLNRKIPTNGSRKESYDKKLEARRKRRAKGKTCFHCRQTGHLVAECPMAQNSEVGVGNCYKCGSSQHTTKNCKSKQNNTDLPFAKCFICGETGHIARACPDNPKGLYPNGGGCKICGSVVHFRRDCPELARNKPNTETTSHAGYINSEKGHHSADSELEDPGGTPLKVLKAPKKKGHQVVKF</sequence>
<evidence type="ECO:0000313" key="8">
    <source>
        <dbReference type="EMBL" id="PFX30886.1"/>
    </source>
</evidence>
<dbReference type="SUPFAM" id="SSF57756">
    <property type="entry name" value="Retrovirus zinc finger-like domains"/>
    <property type="match status" value="2"/>
</dbReference>
<keyword evidence="1" id="KW-0479">Metal-binding</keyword>
<keyword evidence="4" id="KW-0862">Zinc</keyword>
<feature type="compositionally biased region" description="Basic residues" evidence="6">
    <location>
        <begin position="324"/>
        <end position="336"/>
    </location>
</feature>
<evidence type="ECO:0000256" key="4">
    <source>
        <dbReference type="ARBA" id="ARBA00022833"/>
    </source>
</evidence>
<feature type="domain" description="CCHC-type" evidence="7">
    <location>
        <begin position="213"/>
        <end position="228"/>
    </location>
</feature>
<dbReference type="STRING" id="50429.A0A2B4SNE0"/>
<evidence type="ECO:0000256" key="3">
    <source>
        <dbReference type="ARBA" id="ARBA00022771"/>
    </source>
</evidence>
<feature type="compositionally biased region" description="Basic and acidic residues" evidence="6">
    <location>
        <begin position="47"/>
        <end position="67"/>
    </location>
</feature>
<dbReference type="PANTHER" id="PTHR46242:SF1">
    <property type="entry name" value="ZINC FINGER CCHC DOMAIN-CONTAINING PROTEIN 9"/>
    <property type="match status" value="1"/>
</dbReference>
<comment type="caution">
    <text evidence="8">The sequence shown here is derived from an EMBL/GenBank/DDBJ whole genome shotgun (WGS) entry which is preliminary data.</text>
</comment>
<keyword evidence="3 5" id="KW-0863">Zinc-finger</keyword>
<gene>
    <name evidence="8" type="primary">ZCCHC9</name>
    <name evidence="8" type="ORF">AWC38_SpisGene4248</name>
</gene>
<dbReference type="Proteomes" id="UP000225706">
    <property type="component" value="Unassembled WGS sequence"/>
</dbReference>
<feature type="region of interest" description="Disordered" evidence="6">
    <location>
        <begin position="286"/>
        <end position="336"/>
    </location>
</feature>
<dbReference type="GO" id="GO:0008270">
    <property type="term" value="F:zinc ion binding"/>
    <property type="evidence" value="ECO:0007669"/>
    <property type="project" value="UniProtKB-KW"/>
</dbReference>
<feature type="region of interest" description="Disordered" evidence="6">
    <location>
        <begin position="1"/>
        <end position="133"/>
    </location>
</feature>
<dbReference type="EMBL" id="LSMT01000043">
    <property type="protein sequence ID" value="PFX30886.1"/>
    <property type="molecule type" value="Genomic_DNA"/>
</dbReference>
<dbReference type="Pfam" id="PF00098">
    <property type="entry name" value="zf-CCHC"/>
    <property type="match status" value="2"/>
</dbReference>
<organism evidence="8 9">
    <name type="scientific">Stylophora pistillata</name>
    <name type="common">Smooth cauliflower coral</name>
    <dbReference type="NCBI Taxonomy" id="50429"/>
    <lineage>
        <taxon>Eukaryota</taxon>
        <taxon>Metazoa</taxon>
        <taxon>Cnidaria</taxon>
        <taxon>Anthozoa</taxon>
        <taxon>Hexacorallia</taxon>
        <taxon>Scleractinia</taxon>
        <taxon>Astrocoeniina</taxon>
        <taxon>Pocilloporidae</taxon>
        <taxon>Stylophora</taxon>
    </lineage>
</organism>
<reference evidence="9" key="1">
    <citation type="journal article" date="2017" name="bioRxiv">
        <title>Comparative analysis of the genomes of Stylophora pistillata and Acropora digitifera provides evidence for extensive differences between species of corals.</title>
        <authorList>
            <person name="Voolstra C.R."/>
            <person name="Li Y."/>
            <person name="Liew Y.J."/>
            <person name="Baumgarten S."/>
            <person name="Zoccola D."/>
            <person name="Flot J.-F."/>
            <person name="Tambutte S."/>
            <person name="Allemand D."/>
            <person name="Aranda M."/>
        </authorList>
    </citation>
    <scope>NUCLEOTIDE SEQUENCE [LARGE SCALE GENOMIC DNA]</scope>
</reference>
<dbReference type="PANTHER" id="PTHR46242">
    <property type="entry name" value="ZINC FINGER CCHC DOMAIN-CONTAINING PROTEIN 9 ZCCHC9"/>
    <property type="match status" value="1"/>
</dbReference>
<keyword evidence="9" id="KW-1185">Reference proteome</keyword>
<dbReference type="InterPro" id="IPR042246">
    <property type="entry name" value="ZCCHC9"/>
</dbReference>
<dbReference type="OrthoDB" id="3863715at2759"/>
<feature type="domain" description="CCHC-type" evidence="7">
    <location>
        <begin position="187"/>
        <end position="201"/>
    </location>
</feature>
<feature type="domain" description="CCHC-type" evidence="7">
    <location>
        <begin position="239"/>
        <end position="255"/>
    </location>
</feature>
<evidence type="ECO:0000256" key="5">
    <source>
        <dbReference type="PROSITE-ProRule" id="PRU00047"/>
    </source>
</evidence>
<name>A0A2B4SNE0_STYPI</name>
<protein>
    <submittedName>
        <fullName evidence="8">Zinc finger CCHC domain-containing protein 9</fullName>
    </submittedName>
</protein>
<dbReference type="PROSITE" id="PS50158">
    <property type="entry name" value="ZF_CCHC"/>
    <property type="match status" value="3"/>
</dbReference>
<evidence type="ECO:0000259" key="7">
    <source>
        <dbReference type="PROSITE" id="PS50158"/>
    </source>
</evidence>
<evidence type="ECO:0000256" key="2">
    <source>
        <dbReference type="ARBA" id="ARBA00022737"/>
    </source>
</evidence>
<dbReference type="SMART" id="SM00343">
    <property type="entry name" value="ZnF_C2HC"/>
    <property type="match status" value="4"/>
</dbReference>
<evidence type="ECO:0000313" key="9">
    <source>
        <dbReference type="Proteomes" id="UP000225706"/>
    </source>
</evidence>
<keyword evidence="2" id="KW-0677">Repeat</keyword>
<dbReference type="GO" id="GO:0003676">
    <property type="term" value="F:nucleic acid binding"/>
    <property type="evidence" value="ECO:0007669"/>
    <property type="project" value="InterPro"/>
</dbReference>
<accession>A0A2B4SNE0</accession>
<dbReference type="AlphaFoldDB" id="A0A2B4SNE0"/>
<dbReference type="InterPro" id="IPR036875">
    <property type="entry name" value="Znf_CCHC_sf"/>
</dbReference>
<proteinExistence type="predicted"/>
<evidence type="ECO:0000256" key="6">
    <source>
        <dbReference type="SAM" id="MobiDB-lite"/>
    </source>
</evidence>
<dbReference type="Gene3D" id="4.10.60.10">
    <property type="entry name" value="Zinc finger, CCHC-type"/>
    <property type="match status" value="2"/>
</dbReference>
<dbReference type="FunFam" id="4.10.60.10:FF:000091">
    <property type="entry name" value="Zinc finger CCHC-type-containing 9"/>
    <property type="match status" value="1"/>
</dbReference>
<feature type="compositionally biased region" description="Basic and acidic residues" evidence="6">
    <location>
        <begin position="103"/>
        <end position="121"/>
    </location>
</feature>
<dbReference type="InterPro" id="IPR001878">
    <property type="entry name" value="Znf_CCHC"/>
</dbReference>
<dbReference type="GO" id="GO:0005730">
    <property type="term" value="C:nucleolus"/>
    <property type="evidence" value="ECO:0007669"/>
    <property type="project" value="TreeGrafter"/>
</dbReference>
<evidence type="ECO:0000256" key="1">
    <source>
        <dbReference type="ARBA" id="ARBA00022723"/>
    </source>
</evidence>